<protein>
    <submittedName>
        <fullName evidence="2">Mariner Mos1 transposase</fullName>
    </submittedName>
</protein>
<organism evidence="2 3">
    <name type="scientific">Eumeta variegata</name>
    <name type="common">Bagworm moth</name>
    <name type="synonym">Eumeta japonica</name>
    <dbReference type="NCBI Taxonomy" id="151549"/>
    <lineage>
        <taxon>Eukaryota</taxon>
        <taxon>Metazoa</taxon>
        <taxon>Ecdysozoa</taxon>
        <taxon>Arthropoda</taxon>
        <taxon>Hexapoda</taxon>
        <taxon>Insecta</taxon>
        <taxon>Pterygota</taxon>
        <taxon>Neoptera</taxon>
        <taxon>Endopterygota</taxon>
        <taxon>Lepidoptera</taxon>
        <taxon>Glossata</taxon>
        <taxon>Ditrysia</taxon>
        <taxon>Tineoidea</taxon>
        <taxon>Psychidae</taxon>
        <taxon>Oiketicinae</taxon>
        <taxon>Eumeta</taxon>
    </lineage>
</organism>
<feature type="region of interest" description="Disordered" evidence="1">
    <location>
        <begin position="149"/>
        <end position="170"/>
    </location>
</feature>
<gene>
    <name evidence="2" type="ORF">EVAR_98377_1</name>
</gene>
<reference evidence="2 3" key="1">
    <citation type="journal article" date="2019" name="Commun. Biol.">
        <title>The bagworm genome reveals a unique fibroin gene that provides high tensile strength.</title>
        <authorList>
            <person name="Kono N."/>
            <person name="Nakamura H."/>
            <person name="Ohtoshi R."/>
            <person name="Tomita M."/>
            <person name="Numata K."/>
            <person name="Arakawa K."/>
        </authorList>
    </citation>
    <scope>NUCLEOTIDE SEQUENCE [LARGE SCALE GENOMIC DNA]</scope>
</reference>
<sequence>MPTWICMYLYKNIHTLDLPHGFLGFSPGPRGLKAPPAKSKDKDRSGRPKIYDDAELDELLEEDSSQTQKELALTLEVARRAVEHRLKSLGMIHKQGDRVPSWGRQRRRRRRPCKVSRCRIEKLRDVSPQGGDKNPDSASLILRHLKKKIQARADSRAGGPSYRRTKTEQADVGSRVEGSALLEKIRPSIHAIIKFKRCNVNRVHACIIFSLYASSLYAHALCWRCRLWQKMVKGRTHEEIEPCYGLAAAGRYGRKVTASAVAFHPVRAGNILMTPVASGGFMGCDNQVLSVASQAHLPIEDATSRFIKSGEILRTGLGSTPSAGLDLESRES</sequence>
<evidence type="ECO:0000313" key="3">
    <source>
        <dbReference type="Proteomes" id="UP000299102"/>
    </source>
</evidence>
<name>A0A4C1XT05_EUMVA</name>
<feature type="region of interest" description="Disordered" evidence="1">
    <location>
        <begin position="29"/>
        <end position="49"/>
    </location>
</feature>
<dbReference type="Gene3D" id="1.10.10.10">
    <property type="entry name" value="Winged helix-like DNA-binding domain superfamily/Winged helix DNA-binding domain"/>
    <property type="match status" value="1"/>
</dbReference>
<dbReference type="EMBL" id="BGZK01000936">
    <property type="protein sequence ID" value="GBP65664.1"/>
    <property type="molecule type" value="Genomic_DNA"/>
</dbReference>
<comment type="caution">
    <text evidence="2">The sequence shown here is derived from an EMBL/GenBank/DDBJ whole genome shotgun (WGS) entry which is preliminary data.</text>
</comment>
<evidence type="ECO:0000256" key="1">
    <source>
        <dbReference type="SAM" id="MobiDB-lite"/>
    </source>
</evidence>
<dbReference type="AlphaFoldDB" id="A0A4C1XT05"/>
<feature type="compositionally biased region" description="Basic and acidic residues" evidence="1">
    <location>
        <begin position="38"/>
        <end position="49"/>
    </location>
</feature>
<dbReference type="InterPro" id="IPR036388">
    <property type="entry name" value="WH-like_DNA-bd_sf"/>
</dbReference>
<proteinExistence type="predicted"/>
<accession>A0A4C1XT05</accession>
<dbReference type="OrthoDB" id="10258692at2759"/>
<dbReference type="Proteomes" id="UP000299102">
    <property type="component" value="Unassembled WGS sequence"/>
</dbReference>
<evidence type="ECO:0000313" key="2">
    <source>
        <dbReference type="EMBL" id="GBP65664.1"/>
    </source>
</evidence>
<keyword evidence="3" id="KW-1185">Reference proteome</keyword>